<keyword evidence="2" id="KW-1185">Reference proteome</keyword>
<dbReference type="EMBL" id="JANHOG010000461">
    <property type="protein sequence ID" value="KAJ3554126.1"/>
    <property type="molecule type" value="Genomic_DNA"/>
</dbReference>
<sequence>MPRSLHGDGEDEGILSSLSMFIFQVLSLAVLSWLFFLIITPRKAEDERVQRRRRDDSDEVAYVRHRERIDRSVTVRKKSKNHSTGTPSCCVRLPQELIDEIIDHLHNDTSSLRACALTSRNWAPRTQRHLHRILVIRRGGPDPYTLRFSPSLVRCVQHIIVRGNLCQELVHSPLSGRKEVERLDLENDPRQGSYTVTRAQLPALPGLRALSLRWVYFRTSRDMLEALSQFQELDTLALDLANFYFAFTSPHDVAPVITLPITTLRLKLRSMPVPINHAYRSQAVLHSAGKQLKHLAIKIDSFSPEPSTRVAQLITVLESLDLSANSSLQSLELAFRWTAMHFYSRVRTALSRRLAVVLLSQVHSGEPWTLTFHIQLSWWAEQREWLRCLDLRMLDHFAQPIIDVPLPRETTERILACATKLKALVLKLSLETDNEAFHRIEDHIRGQLPKLTERGILRIERCEESVDVFL</sequence>
<name>A0ACC1T661_9APHY</name>
<proteinExistence type="predicted"/>
<accession>A0ACC1T661</accession>
<comment type="caution">
    <text evidence="1">The sequence shown here is derived from an EMBL/GenBank/DDBJ whole genome shotgun (WGS) entry which is preliminary data.</text>
</comment>
<organism evidence="1 2">
    <name type="scientific">Phlebia brevispora</name>
    <dbReference type="NCBI Taxonomy" id="194682"/>
    <lineage>
        <taxon>Eukaryota</taxon>
        <taxon>Fungi</taxon>
        <taxon>Dikarya</taxon>
        <taxon>Basidiomycota</taxon>
        <taxon>Agaricomycotina</taxon>
        <taxon>Agaricomycetes</taxon>
        <taxon>Polyporales</taxon>
        <taxon>Meruliaceae</taxon>
        <taxon>Phlebia</taxon>
    </lineage>
</organism>
<protein>
    <submittedName>
        <fullName evidence="1">Uncharacterized protein</fullName>
    </submittedName>
</protein>
<evidence type="ECO:0000313" key="2">
    <source>
        <dbReference type="Proteomes" id="UP001148662"/>
    </source>
</evidence>
<gene>
    <name evidence="1" type="ORF">NM688_g3266</name>
</gene>
<reference evidence="1" key="1">
    <citation type="submission" date="2022-07" db="EMBL/GenBank/DDBJ databases">
        <title>Genome Sequence of Phlebia brevispora.</title>
        <authorList>
            <person name="Buettner E."/>
        </authorList>
    </citation>
    <scope>NUCLEOTIDE SEQUENCE</scope>
    <source>
        <strain evidence="1">MPL23</strain>
    </source>
</reference>
<dbReference type="Proteomes" id="UP001148662">
    <property type="component" value="Unassembled WGS sequence"/>
</dbReference>
<evidence type="ECO:0000313" key="1">
    <source>
        <dbReference type="EMBL" id="KAJ3554126.1"/>
    </source>
</evidence>